<keyword evidence="2" id="KW-1133">Transmembrane helix</keyword>
<reference evidence="3 4" key="1">
    <citation type="submission" date="2024-09" db="EMBL/GenBank/DDBJ databases">
        <title>Chromosome-scale assembly of Riccia fluitans.</title>
        <authorList>
            <person name="Paukszto L."/>
            <person name="Sawicki J."/>
            <person name="Karawczyk K."/>
            <person name="Piernik-Szablinska J."/>
            <person name="Szczecinska M."/>
            <person name="Mazdziarz M."/>
        </authorList>
    </citation>
    <scope>NUCLEOTIDE SEQUENCE [LARGE SCALE GENOMIC DNA]</scope>
    <source>
        <strain evidence="3">Rf_01</strain>
        <tissue evidence="3">Aerial parts of the thallus</tissue>
    </source>
</reference>
<keyword evidence="4" id="KW-1185">Reference proteome</keyword>
<dbReference type="Proteomes" id="UP001605036">
    <property type="component" value="Unassembled WGS sequence"/>
</dbReference>
<sequence length="191" mass="21167">MTTFPHCQSVTKQLPTADKTNDMQKEEKRFSVAGSPYRIRRYQISSISRLLDRRGVIDVSSRSVVEGRERGQKKGRNNSLPWQAQQSLLRTWKNGGEKLFLLTGTLRTSSVRGRKQGVWTVQASDDNEVSITEDKPTAAAAAAANITGTRSSEENKNGPPILTIIAGLIVFAAFLYVAGSALFWFIGLFFK</sequence>
<keyword evidence="2" id="KW-0472">Membrane</keyword>
<dbReference type="EMBL" id="JBHFFA010000003">
    <property type="protein sequence ID" value="KAL2634555.1"/>
    <property type="molecule type" value="Genomic_DNA"/>
</dbReference>
<proteinExistence type="predicted"/>
<gene>
    <name evidence="3" type="ORF">R1flu_006034</name>
</gene>
<name>A0ABD1YVR0_9MARC</name>
<protein>
    <submittedName>
        <fullName evidence="3">Uncharacterized protein</fullName>
    </submittedName>
</protein>
<feature type="compositionally biased region" description="Polar residues" evidence="1">
    <location>
        <begin position="1"/>
        <end position="14"/>
    </location>
</feature>
<dbReference type="AlphaFoldDB" id="A0ABD1YVR0"/>
<organism evidence="3 4">
    <name type="scientific">Riccia fluitans</name>
    <dbReference type="NCBI Taxonomy" id="41844"/>
    <lineage>
        <taxon>Eukaryota</taxon>
        <taxon>Viridiplantae</taxon>
        <taxon>Streptophyta</taxon>
        <taxon>Embryophyta</taxon>
        <taxon>Marchantiophyta</taxon>
        <taxon>Marchantiopsida</taxon>
        <taxon>Marchantiidae</taxon>
        <taxon>Marchantiales</taxon>
        <taxon>Ricciaceae</taxon>
        <taxon>Riccia</taxon>
    </lineage>
</organism>
<feature type="region of interest" description="Disordered" evidence="1">
    <location>
        <begin position="1"/>
        <end position="26"/>
    </location>
</feature>
<comment type="caution">
    <text evidence="3">The sequence shown here is derived from an EMBL/GenBank/DDBJ whole genome shotgun (WGS) entry which is preliminary data.</text>
</comment>
<accession>A0ABD1YVR0</accession>
<keyword evidence="2" id="KW-0812">Transmembrane</keyword>
<evidence type="ECO:0000256" key="1">
    <source>
        <dbReference type="SAM" id="MobiDB-lite"/>
    </source>
</evidence>
<evidence type="ECO:0000313" key="4">
    <source>
        <dbReference type="Proteomes" id="UP001605036"/>
    </source>
</evidence>
<evidence type="ECO:0000313" key="3">
    <source>
        <dbReference type="EMBL" id="KAL2634555.1"/>
    </source>
</evidence>
<feature type="transmembrane region" description="Helical" evidence="2">
    <location>
        <begin position="161"/>
        <end position="190"/>
    </location>
</feature>
<evidence type="ECO:0000256" key="2">
    <source>
        <dbReference type="SAM" id="Phobius"/>
    </source>
</evidence>